<dbReference type="STRING" id="1399419.A5906_22775"/>
<evidence type="ECO:0000313" key="2">
    <source>
        <dbReference type="EMBL" id="TWB81779.1"/>
    </source>
</evidence>
<organism evidence="2 3">
    <name type="scientific">Bradyrhizobium sacchari</name>
    <dbReference type="NCBI Taxonomy" id="1399419"/>
    <lineage>
        <taxon>Bacteria</taxon>
        <taxon>Pseudomonadati</taxon>
        <taxon>Pseudomonadota</taxon>
        <taxon>Alphaproteobacteria</taxon>
        <taxon>Hyphomicrobiales</taxon>
        <taxon>Nitrobacteraceae</taxon>
        <taxon>Bradyrhizobium</taxon>
    </lineage>
</organism>
<protein>
    <submittedName>
        <fullName evidence="2">Uncharacterized protein</fullName>
    </submittedName>
</protein>
<proteinExistence type="predicted"/>
<comment type="caution">
    <text evidence="2">The sequence shown here is derived from an EMBL/GenBank/DDBJ whole genome shotgun (WGS) entry which is preliminary data.</text>
</comment>
<dbReference type="Proteomes" id="UP000315914">
    <property type="component" value="Unassembled WGS sequence"/>
</dbReference>
<keyword evidence="1" id="KW-1133">Transmembrane helix</keyword>
<dbReference type="EMBL" id="VITW01000002">
    <property type="protein sequence ID" value="TWB81779.1"/>
    <property type="molecule type" value="Genomic_DNA"/>
</dbReference>
<evidence type="ECO:0000313" key="3">
    <source>
        <dbReference type="Proteomes" id="UP000315914"/>
    </source>
</evidence>
<keyword evidence="1" id="KW-0812">Transmembrane</keyword>
<dbReference type="RefSeq" id="WP_080133955.1">
    <property type="nucleotide sequence ID" value="NZ_LWIG01000001.1"/>
</dbReference>
<sequence>MSNPDSQQGASAVPPPPPPAPRSGCLTAFMVISGVILLLPGLCALLFGGASVIDGGKIDSDIAPLVFLGLVVGIGGVVLIWAAIKGRKAPPHPGTRP</sequence>
<dbReference type="AlphaFoldDB" id="A0A560KFC8"/>
<accession>A0A560KFC8</accession>
<keyword evidence="3" id="KW-1185">Reference proteome</keyword>
<evidence type="ECO:0000256" key="1">
    <source>
        <dbReference type="SAM" id="Phobius"/>
    </source>
</evidence>
<gene>
    <name evidence="2" type="ORF">FBZ95_1021007</name>
</gene>
<reference evidence="2 3" key="1">
    <citation type="submission" date="2019-06" db="EMBL/GenBank/DDBJ databases">
        <title>Genomic Encyclopedia of Type Strains, Phase IV (KMG-V): Genome sequencing to study the core and pangenomes of soil and plant-associated prokaryotes.</title>
        <authorList>
            <person name="Whitman W."/>
        </authorList>
    </citation>
    <scope>NUCLEOTIDE SEQUENCE [LARGE SCALE GENOMIC DNA]</scope>
    <source>
        <strain evidence="2 3">BR 10556</strain>
    </source>
</reference>
<name>A0A560KFC8_9BRAD</name>
<keyword evidence="1" id="KW-0472">Membrane</keyword>
<feature type="transmembrane region" description="Helical" evidence="1">
    <location>
        <begin position="62"/>
        <end position="84"/>
    </location>
</feature>
<feature type="transmembrane region" description="Helical" evidence="1">
    <location>
        <begin position="26"/>
        <end position="50"/>
    </location>
</feature>